<keyword evidence="5" id="KW-0418">Kinase</keyword>
<dbReference type="InterPro" id="IPR036890">
    <property type="entry name" value="HATPase_C_sf"/>
</dbReference>
<evidence type="ECO:0000259" key="9">
    <source>
        <dbReference type="PROSITE" id="PS50113"/>
    </source>
</evidence>
<dbReference type="OrthoDB" id="9766459at2"/>
<dbReference type="Gene3D" id="1.10.287.130">
    <property type="match status" value="1"/>
</dbReference>
<dbReference type="InterPro" id="IPR005467">
    <property type="entry name" value="His_kinase_dom"/>
</dbReference>
<dbReference type="AlphaFoldDB" id="A0A226HG41"/>
<dbReference type="Pfam" id="PF02518">
    <property type="entry name" value="HATPase_c"/>
    <property type="match status" value="1"/>
</dbReference>
<dbReference type="RefSeq" id="WP_089049277.1">
    <property type="nucleotide sequence ID" value="NZ_FXTV01000015.1"/>
</dbReference>
<dbReference type="InterPro" id="IPR035965">
    <property type="entry name" value="PAS-like_dom_sf"/>
</dbReference>
<proteinExistence type="predicted"/>
<evidence type="ECO:0000313" key="10">
    <source>
        <dbReference type="EMBL" id="OXA93155.1"/>
    </source>
</evidence>
<evidence type="ECO:0000256" key="5">
    <source>
        <dbReference type="ARBA" id="ARBA00022777"/>
    </source>
</evidence>
<dbReference type="Pfam" id="PF00512">
    <property type="entry name" value="HisKA"/>
    <property type="match status" value="1"/>
</dbReference>
<dbReference type="PROSITE" id="PS50109">
    <property type="entry name" value="HIS_KIN"/>
    <property type="match status" value="1"/>
</dbReference>
<evidence type="ECO:0000256" key="1">
    <source>
        <dbReference type="ARBA" id="ARBA00000085"/>
    </source>
</evidence>
<dbReference type="Proteomes" id="UP000198345">
    <property type="component" value="Unassembled WGS sequence"/>
</dbReference>
<dbReference type="SMART" id="SM00388">
    <property type="entry name" value="HisKA"/>
    <property type="match status" value="1"/>
</dbReference>
<feature type="domain" description="PAC" evidence="9">
    <location>
        <begin position="633"/>
        <end position="685"/>
    </location>
</feature>
<protein>
    <recommendedName>
        <fullName evidence="2">histidine kinase</fullName>
        <ecNumber evidence="2">2.7.13.3</ecNumber>
    </recommendedName>
</protein>
<dbReference type="NCBIfam" id="TIGR00229">
    <property type="entry name" value="sensory_box"/>
    <property type="match status" value="4"/>
</dbReference>
<keyword evidence="3" id="KW-0597">Phosphoprotein</keyword>
<sequence>MGSTNNDHYFLADGGKMGELIRAKDWSKTSLGNPDTWSPSLQTIISVVLNNPFAMYIAWGDDFTQLYNDSFLPILGSSKHPEALGIGAEITFSEIWETISPMFAEVMKGKAVSHPYLKLILNRNGFDEECYFNFSYSPIKKENGEVGGILVTVIETTEKFKAIEALGESELKVRQLIENAPFPIAVYVGKEMIIELANESIISLWGKGDEVIGKSFKALLPELDNQLVFEQINTVLETGQSFHTKNTPLDLTIDGKLRTHYFNYSLTPLYDINGEIYGVMNTGVDLTDLNLAKKKIEESERNLQSMVLQSPIGICVLDAETLISEIVNDSFLTVARKSYEEVAGKHYWDAFAEVKSTYESELQKVIKSGKPFYANEIEIKITRQNTEETVYFTFVYAPLKNIEGKVSKVAIWVLDNTHQVIARQKIEEADKRFRNTVKQAPVGITILRGSNYLVEVANETYLKLVGKEHDSFVGKSLFESLPEVEEIVSPLLKNVLLTGIPYHGNELPVPVSRYDKPEIFYFDFLYHPLKEEDGSISGILVTVTDVSEKVEARKKIELNEERLNIIVEASELGTWELNLKTKDFEYSQRYFEVITGQPKKAELSYYELVKYLHPDDLPIREKAYVEAMINGYIYYEARLIWNDKSIRWVEARGKVFYDSDHQPEKLLGTVRDITDEKNHQQELEESEKRFRTLLMQSPVPKAILKGENMIIEIANLALLKNIWRRKESDVLGKNIFEVFPELKSQKYAQLLQEVFTTGIVHSESESPLYLNDGKHEHKLYVDYEYAPMLESDNTISGIKITIIDVTEKVETRKKIEESEKKFRSLTESIPQLIWETDEKGNALFASGKWQKYTGIQPNKETSWKTIIHPNDLEENIKVWTKSLTTGSVYKADVRLKSTNGGYRWYSVIGEPVFDKDNKIIKWVGAFTDIQTEKAFTHELEKQVAERTKELEQYNIDLEKMNKELQSFAYISSHDLQEPLRKIQTFATQIIEKESQNLSESGKDKFQRMQNAAQRMQTLINDLLSYSRTSTQERIFEKIDFCEIVDEVKEDLREELEAQKASIECDKTSIISIIPFQFRQLLYNLISNSLKFSKPDIDTVIKITSEIKMGDSFDIPALDQNQKYCHISVSDNGIGFDQEYNTKIFEVFQRLHGREQYNGTGIGLAIVKKIVENHYGIITAKGEKNIGATFNIYIPVN</sequence>
<dbReference type="SUPFAM" id="SSF55874">
    <property type="entry name" value="ATPase domain of HSP90 chaperone/DNA topoisomerase II/histidine kinase"/>
    <property type="match status" value="1"/>
</dbReference>
<dbReference type="CDD" id="cd00082">
    <property type="entry name" value="HisKA"/>
    <property type="match status" value="1"/>
</dbReference>
<evidence type="ECO:0000256" key="6">
    <source>
        <dbReference type="SAM" id="Coils"/>
    </source>
</evidence>
<dbReference type="InterPro" id="IPR001610">
    <property type="entry name" value="PAC"/>
</dbReference>
<gene>
    <name evidence="10" type="ORF">B0A66_07725</name>
</gene>
<dbReference type="SMART" id="SM00387">
    <property type="entry name" value="HATPase_c"/>
    <property type="match status" value="1"/>
</dbReference>
<comment type="caution">
    <text evidence="10">The sequence shown here is derived from an EMBL/GenBank/DDBJ whole genome shotgun (WGS) entry which is preliminary data.</text>
</comment>
<dbReference type="FunFam" id="3.30.450.20:FF:000099">
    <property type="entry name" value="Sensory box sensor histidine kinase"/>
    <property type="match status" value="1"/>
</dbReference>
<dbReference type="CDD" id="cd00130">
    <property type="entry name" value="PAS"/>
    <property type="match status" value="3"/>
</dbReference>
<organism evidence="10 11">
    <name type="scientific">Flavobacterium hercynium</name>
    <dbReference type="NCBI Taxonomy" id="387094"/>
    <lineage>
        <taxon>Bacteria</taxon>
        <taxon>Pseudomonadati</taxon>
        <taxon>Bacteroidota</taxon>
        <taxon>Flavobacteriia</taxon>
        <taxon>Flavobacteriales</taxon>
        <taxon>Flavobacteriaceae</taxon>
        <taxon>Flavobacterium</taxon>
    </lineage>
</organism>
<dbReference type="InterPro" id="IPR000014">
    <property type="entry name" value="PAS"/>
</dbReference>
<dbReference type="EMBL" id="MUGW01000016">
    <property type="protein sequence ID" value="OXA93155.1"/>
    <property type="molecule type" value="Genomic_DNA"/>
</dbReference>
<evidence type="ECO:0000259" key="8">
    <source>
        <dbReference type="PROSITE" id="PS50112"/>
    </source>
</evidence>
<keyword evidence="11" id="KW-1185">Reference proteome</keyword>
<accession>A0A226HG41</accession>
<comment type="catalytic activity">
    <reaction evidence="1">
        <text>ATP + protein L-histidine = ADP + protein N-phospho-L-histidine.</text>
        <dbReference type="EC" id="2.7.13.3"/>
    </reaction>
</comment>
<dbReference type="InterPro" id="IPR036097">
    <property type="entry name" value="HisK_dim/P_sf"/>
</dbReference>
<keyword evidence="4" id="KW-0808">Transferase</keyword>
<dbReference type="PROSITE" id="PS50113">
    <property type="entry name" value="PAC"/>
    <property type="match status" value="4"/>
</dbReference>
<dbReference type="Pfam" id="PF08448">
    <property type="entry name" value="PAS_4"/>
    <property type="match status" value="2"/>
</dbReference>
<feature type="domain" description="PAS" evidence="8">
    <location>
        <begin position="818"/>
        <end position="859"/>
    </location>
</feature>
<keyword evidence="6" id="KW-0175">Coiled coil</keyword>
<evidence type="ECO:0000256" key="2">
    <source>
        <dbReference type="ARBA" id="ARBA00012438"/>
    </source>
</evidence>
<feature type="domain" description="Histidine kinase" evidence="7">
    <location>
        <begin position="970"/>
        <end position="1196"/>
    </location>
</feature>
<evidence type="ECO:0000256" key="3">
    <source>
        <dbReference type="ARBA" id="ARBA00022553"/>
    </source>
</evidence>
<evidence type="ECO:0000259" key="7">
    <source>
        <dbReference type="PROSITE" id="PS50109"/>
    </source>
</evidence>
<reference evidence="10 11" key="1">
    <citation type="submission" date="2016-11" db="EMBL/GenBank/DDBJ databases">
        <title>Whole genomes of Flavobacteriaceae.</title>
        <authorList>
            <person name="Stine C."/>
            <person name="Li C."/>
            <person name="Tadesse D."/>
        </authorList>
    </citation>
    <scope>NUCLEOTIDE SEQUENCE [LARGE SCALE GENOMIC DNA]</scope>
    <source>
        <strain evidence="10 11">DSM 18292</strain>
    </source>
</reference>
<dbReference type="GO" id="GO:0000155">
    <property type="term" value="F:phosphorelay sensor kinase activity"/>
    <property type="evidence" value="ECO:0007669"/>
    <property type="project" value="InterPro"/>
</dbReference>
<dbReference type="PANTHER" id="PTHR43304">
    <property type="entry name" value="PHYTOCHROME-LIKE PROTEIN CPH1"/>
    <property type="match status" value="1"/>
</dbReference>
<dbReference type="Pfam" id="PF13426">
    <property type="entry name" value="PAS_9"/>
    <property type="match status" value="2"/>
</dbReference>
<dbReference type="SMART" id="SM00086">
    <property type="entry name" value="PAC"/>
    <property type="match status" value="4"/>
</dbReference>
<dbReference type="Pfam" id="PF08447">
    <property type="entry name" value="PAS_3"/>
    <property type="match status" value="2"/>
</dbReference>
<dbReference type="InterPro" id="IPR003661">
    <property type="entry name" value="HisK_dim/P_dom"/>
</dbReference>
<dbReference type="PANTHER" id="PTHR43304:SF1">
    <property type="entry name" value="PAC DOMAIN-CONTAINING PROTEIN"/>
    <property type="match status" value="1"/>
</dbReference>
<dbReference type="InterPro" id="IPR013656">
    <property type="entry name" value="PAS_4"/>
</dbReference>
<dbReference type="PRINTS" id="PR00344">
    <property type="entry name" value="BCTRLSENSOR"/>
</dbReference>
<feature type="domain" description="PAC" evidence="9">
    <location>
        <begin position="889"/>
        <end position="941"/>
    </location>
</feature>
<feature type="coiled-coil region" evidence="6">
    <location>
        <begin position="936"/>
        <end position="963"/>
    </location>
</feature>
<dbReference type="PROSITE" id="PS50112">
    <property type="entry name" value="PAS"/>
    <property type="match status" value="1"/>
</dbReference>
<dbReference type="InterPro" id="IPR000700">
    <property type="entry name" value="PAS-assoc_C"/>
</dbReference>
<feature type="domain" description="PAC" evidence="9">
    <location>
        <begin position="505"/>
        <end position="558"/>
    </location>
</feature>
<dbReference type="SMART" id="SM00091">
    <property type="entry name" value="PAS"/>
    <property type="match status" value="6"/>
</dbReference>
<dbReference type="InterPro" id="IPR003594">
    <property type="entry name" value="HATPase_dom"/>
</dbReference>
<feature type="domain" description="PAC" evidence="9">
    <location>
        <begin position="243"/>
        <end position="298"/>
    </location>
</feature>
<name>A0A226HG41_9FLAO</name>
<evidence type="ECO:0000313" key="11">
    <source>
        <dbReference type="Proteomes" id="UP000198345"/>
    </source>
</evidence>
<dbReference type="Gene3D" id="2.10.70.100">
    <property type="match status" value="1"/>
</dbReference>
<evidence type="ECO:0000256" key="4">
    <source>
        <dbReference type="ARBA" id="ARBA00022679"/>
    </source>
</evidence>
<dbReference type="SUPFAM" id="SSF47384">
    <property type="entry name" value="Homodimeric domain of signal transducing histidine kinase"/>
    <property type="match status" value="1"/>
</dbReference>
<dbReference type="SUPFAM" id="SSF55785">
    <property type="entry name" value="PYP-like sensor domain (PAS domain)"/>
    <property type="match status" value="6"/>
</dbReference>
<dbReference type="Gene3D" id="3.30.450.20">
    <property type="entry name" value="PAS domain"/>
    <property type="match status" value="7"/>
</dbReference>
<dbReference type="InterPro" id="IPR004358">
    <property type="entry name" value="Sig_transdc_His_kin-like_C"/>
</dbReference>
<dbReference type="InterPro" id="IPR013655">
    <property type="entry name" value="PAS_fold_3"/>
</dbReference>
<dbReference type="Gene3D" id="3.30.565.10">
    <property type="entry name" value="Histidine kinase-like ATPase, C-terminal domain"/>
    <property type="match status" value="1"/>
</dbReference>
<dbReference type="EC" id="2.7.13.3" evidence="2"/>
<dbReference type="InterPro" id="IPR052162">
    <property type="entry name" value="Sensor_kinase/Photoreceptor"/>
</dbReference>